<name>H1Z0P4_9EURY</name>
<sequence length="51" mass="5544">MSGFLIIAEKGDDKYFPYSPGLLGRVANGKTCEEAEENMHGAIAFHTEGLK</sequence>
<dbReference type="Proteomes" id="UP000005741">
    <property type="component" value="Chromosome"/>
</dbReference>
<dbReference type="InterPro" id="IPR035069">
    <property type="entry name" value="TTHA1013/TTHA0281-like"/>
</dbReference>
<evidence type="ECO:0000313" key="1">
    <source>
        <dbReference type="EMBL" id="EHQ35301.1"/>
    </source>
</evidence>
<evidence type="ECO:0000313" key="2">
    <source>
        <dbReference type="Proteomes" id="UP000005741"/>
    </source>
</evidence>
<proteinExistence type="predicted"/>
<organism evidence="1 2">
    <name type="scientific">Methanoplanus limicola DSM 2279</name>
    <dbReference type="NCBI Taxonomy" id="937775"/>
    <lineage>
        <taxon>Archaea</taxon>
        <taxon>Methanobacteriati</taxon>
        <taxon>Methanobacteriota</taxon>
        <taxon>Stenosarchaea group</taxon>
        <taxon>Methanomicrobia</taxon>
        <taxon>Methanomicrobiales</taxon>
        <taxon>Methanomicrobiaceae</taxon>
        <taxon>Methanoplanus</taxon>
    </lineage>
</organism>
<dbReference type="HOGENOM" id="CLU_114047_2_2_2"/>
<gene>
    <name evidence="1" type="ORF">Metlim_1190</name>
</gene>
<keyword evidence="2" id="KW-1185">Reference proteome</keyword>
<reference evidence="1 2" key="1">
    <citation type="submission" date="2011-10" db="EMBL/GenBank/DDBJ databases">
        <title>The Improved High-Quality Draft genome of Methanoplanus limicola DSM 2279.</title>
        <authorList>
            <consortium name="US DOE Joint Genome Institute (JGI-PGF)"/>
            <person name="Lucas S."/>
            <person name="Copeland A."/>
            <person name="Lapidus A."/>
            <person name="Glavina del Rio T."/>
            <person name="Dalin E."/>
            <person name="Tice H."/>
            <person name="Bruce D."/>
            <person name="Goodwin L."/>
            <person name="Pitluck S."/>
            <person name="Peters L."/>
            <person name="Mikhailova N."/>
            <person name="Lu M."/>
            <person name="Kyrpides N."/>
            <person name="Mavromatis K."/>
            <person name="Ivanova N."/>
            <person name="Markowitz V."/>
            <person name="Cheng J.-F."/>
            <person name="Hugenholtz P."/>
            <person name="Woyke T."/>
            <person name="Wu D."/>
            <person name="Wirth R."/>
            <person name="Brambilla E.-M."/>
            <person name="Klenk H.-P."/>
            <person name="Eisen J.A."/>
        </authorList>
    </citation>
    <scope>NUCLEOTIDE SEQUENCE [LARGE SCALE GENOMIC DNA]</scope>
    <source>
        <strain evidence="1 2">DSM 2279</strain>
    </source>
</reference>
<dbReference type="AlphaFoldDB" id="H1Z0P4"/>
<dbReference type="Gene3D" id="3.30.160.250">
    <property type="match status" value="1"/>
</dbReference>
<dbReference type="STRING" id="937775.Metlim_1190"/>
<protein>
    <recommendedName>
        <fullName evidence="3">HicB-like antitoxin of toxin-antitoxin system domain-containing protein</fullName>
    </recommendedName>
</protein>
<dbReference type="SUPFAM" id="SSF143100">
    <property type="entry name" value="TTHA1013/TTHA0281-like"/>
    <property type="match status" value="1"/>
</dbReference>
<accession>H1Z0P4</accession>
<dbReference type="OrthoDB" id="133743at2157"/>
<evidence type="ECO:0008006" key="3">
    <source>
        <dbReference type="Google" id="ProtNLM"/>
    </source>
</evidence>
<dbReference type="RefSeq" id="WP_004077052.1">
    <property type="nucleotide sequence ID" value="NZ_CM001436.1"/>
</dbReference>
<dbReference type="InParanoid" id="H1Z0P4"/>
<dbReference type="EMBL" id="CM001436">
    <property type="protein sequence ID" value="EHQ35301.1"/>
    <property type="molecule type" value="Genomic_DNA"/>
</dbReference>